<feature type="domain" description="Integrase catalytic" evidence="1">
    <location>
        <begin position="1"/>
        <end position="147"/>
    </location>
</feature>
<reference evidence="2" key="2">
    <citation type="journal article" date="2018" name="MBio">
        <title>Insights into the evolution of host association through the isolation and characterization of a novel human periodontal pathobiont, Desulfobulbus oralis.</title>
        <authorList>
            <person name="Cross K.L."/>
            <person name="Chirania P."/>
            <person name="Xiong W."/>
            <person name="Beall C.J."/>
            <person name="Elkins J.G."/>
            <person name="Giannone R.J."/>
            <person name="Griffen A.L."/>
            <person name="Guss A.M."/>
            <person name="Hettich R.L."/>
            <person name="Joshi S.S."/>
            <person name="Mokrzan E.M."/>
            <person name="Martin R.K."/>
            <person name="Zhulin I.B."/>
            <person name="Leys E.J."/>
            <person name="Podar M."/>
        </authorList>
    </citation>
    <scope>NUCLEOTIDE SEQUENCE [LARGE SCALE GENOMIC DNA]</scope>
    <source>
        <strain evidence="2">ORNL</strain>
    </source>
</reference>
<dbReference type="GO" id="GO:0015074">
    <property type="term" value="P:DNA integration"/>
    <property type="evidence" value="ECO:0007669"/>
    <property type="project" value="InterPro"/>
</dbReference>
<dbReference type="InterPro" id="IPR012337">
    <property type="entry name" value="RNaseH-like_sf"/>
</dbReference>
<dbReference type="Gene3D" id="3.30.420.10">
    <property type="entry name" value="Ribonuclease H-like superfamily/Ribonuclease H"/>
    <property type="match status" value="1"/>
</dbReference>
<dbReference type="EMBL" id="CP021255">
    <property type="protein sequence ID" value="AVD70944.1"/>
    <property type="molecule type" value="Genomic_DNA"/>
</dbReference>
<dbReference type="GO" id="GO:0005829">
    <property type="term" value="C:cytosol"/>
    <property type="evidence" value="ECO:0007669"/>
    <property type="project" value="TreeGrafter"/>
</dbReference>
<dbReference type="Proteomes" id="UP000239867">
    <property type="component" value="Chromosome"/>
</dbReference>
<dbReference type="InterPro" id="IPR036397">
    <property type="entry name" value="RNaseH_sf"/>
</dbReference>
<dbReference type="PANTHER" id="PTHR10948:SF23">
    <property type="entry name" value="TRANSPOSASE INSI FOR INSERTION SEQUENCE ELEMENT IS30A-RELATED"/>
    <property type="match status" value="1"/>
</dbReference>
<dbReference type="AlphaFoldDB" id="A0A2L1GMR5"/>
<name>A0A2L1GMR5_9BACT</name>
<dbReference type="PROSITE" id="PS50994">
    <property type="entry name" value="INTEGRASE"/>
    <property type="match status" value="1"/>
</dbReference>
<evidence type="ECO:0000259" key="1">
    <source>
        <dbReference type="PROSITE" id="PS50994"/>
    </source>
</evidence>
<protein>
    <recommendedName>
        <fullName evidence="1">Integrase catalytic domain-containing protein</fullName>
    </recommendedName>
</protein>
<dbReference type="InterPro" id="IPR051917">
    <property type="entry name" value="Transposase-Integrase"/>
</dbReference>
<evidence type="ECO:0000313" key="3">
    <source>
        <dbReference type="Proteomes" id="UP000239867"/>
    </source>
</evidence>
<dbReference type="InterPro" id="IPR001584">
    <property type="entry name" value="Integrase_cat-core"/>
</dbReference>
<dbReference type="NCBIfam" id="NF033563">
    <property type="entry name" value="transpos_IS30"/>
    <property type="match status" value="1"/>
</dbReference>
<keyword evidence="3" id="KW-1185">Reference proteome</keyword>
<accession>A0A2L1GMR5</accession>
<proteinExistence type="predicted"/>
<dbReference type="KEGG" id="deo:CAY53_05155"/>
<dbReference type="InterPro" id="IPR053392">
    <property type="entry name" value="Transposase_IS30-like"/>
</dbReference>
<gene>
    <name evidence="2" type="ORF">CAY53_05155</name>
</gene>
<dbReference type="GO" id="GO:0003676">
    <property type="term" value="F:nucleic acid binding"/>
    <property type="evidence" value="ECO:0007669"/>
    <property type="project" value="InterPro"/>
</dbReference>
<evidence type="ECO:0000313" key="2">
    <source>
        <dbReference type="EMBL" id="AVD70944.1"/>
    </source>
</evidence>
<dbReference type="GO" id="GO:0004803">
    <property type="term" value="F:transposase activity"/>
    <property type="evidence" value="ECO:0007669"/>
    <property type="project" value="TreeGrafter"/>
</dbReference>
<dbReference type="RefSeq" id="WP_104936224.1">
    <property type="nucleotide sequence ID" value="NZ_CP021255.1"/>
</dbReference>
<organism evidence="2 3">
    <name type="scientific">Desulfobulbus oralis</name>
    <dbReference type="NCBI Taxonomy" id="1986146"/>
    <lineage>
        <taxon>Bacteria</taxon>
        <taxon>Pseudomonadati</taxon>
        <taxon>Thermodesulfobacteriota</taxon>
        <taxon>Desulfobulbia</taxon>
        <taxon>Desulfobulbales</taxon>
        <taxon>Desulfobulbaceae</taxon>
        <taxon>Desulfobulbus</taxon>
    </lineage>
</organism>
<reference evidence="2" key="1">
    <citation type="submission" date="2017-05" db="EMBL/GenBank/DDBJ databases">
        <authorList>
            <person name="Song R."/>
            <person name="Chenine A.L."/>
            <person name="Ruprecht R.M."/>
        </authorList>
    </citation>
    <scope>NUCLEOTIDE SEQUENCE</scope>
    <source>
        <strain evidence="2">ORNL</strain>
    </source>
</reference>
<dbReference type="PANTHER" id="PTHR10948">
    <property type="entry name" value="TRANSPOSASE"/>
    <property type="match status" value="1"/>
</dbReference>
<dbReference type="SUPFAM" id="SSF53098">
    <property type="entry name" value="Ribonuclease H-like"/>
    <property type="match status" value="1"/>
</dbReference>
<sequence>MEADLVCAFRGQAALLSCKERTNRFLVLAKAQNKTAAASGEELVPHLYEIPPDLRQSLTLDNDSEMAWFRELERASGLRAYLCRPHSPWQRGTSENEGDLLRQYLPRGISLHKITEELLKNAAERLNKRPRRCLTYQTTAEVFFNLALTAAFAS</sequence>
<dbReference type="GO" id="GO:0032196">
    <property type="term" value="P:transposition"/>
    <property type="evidence" value="ECO:0007669"/>
    <property type="project" value="TreeGrafter"/>
</dbReference>